<feature type="compositionally biased region" description="Basic and acidic residues" evidence="1">
    <location>
        <begin position="216"/>
        <end position="242"/>
    </location>
</feature>
<evidence type="ECO:0000256" key="1">
    <source>
        <dbReference type="SAM" id="MobiDB-lite"/>
    </source>
</evidence>
<dbReference type="Proteomes" id="UP000673691">
    <property type="component" value="Unassembled WGS sequence"/>
</dbReference>
<keyword evidence="3" id="KW-1185">Reference proteome</keyword>
<sequence length="288" mass="29781">GVTPAPPGDDGQDDSEEFNESDHCTVKILEGMSHAFMQMLAFLPEAKGAVRMVGNWIVDNLEDSDQGHRCHYRNDVPVRTVSHKEVAELGRMADADGEKALNRTVSRLSPAAAAPPAASSASSASTSVSPNPSGSADRGKAVVGPGAAGGQGGSGGGGDARRSLQPPEGPQAAGAGTPPPSSGRSPRAARRRAAAVKEKPNPPDLLASGSSSFTSAHEEWERKNVIASERELLDRRRGDFDRYFVGPECGGTPPAHPTAKSHAPPEPDTAGGSGPRPDGLGIPEEHRT</sequence>
<feature type="region of interest" description="Disordered" evidence="1">
    <location>
        <begin position="107"/>
        <end position="288"/>
    </location>
</feature>
<dbReference type="EMBL" id="JAEFCI010005393">
    <property type="protein sequence ID" value="KAG5460320.1"/>
    <property type="molecule type" value="Genomic_DNA"/>
</dbReference>
<proteinExistence type="predicted"/>
<accession>A0A8H7ZVT7</accession>
<feature type="compositionally biased region" description="Low complexity" evidence="1">
    <location>
        <begin position="109"/>
        <end position="145"/>
    </location>
</feature>
<comment type="caution">
    <text evidence="2">The sequence shown here is derived from an EMBL/GenBank/DDBJ whole genome shotgun (WGS) entry which is preliminary data.</text>
</comment>
<feature type="compositionally biased region" description="Low complexity" evidence="1">
    <location>
        <begin position="170"/>
        <end position="186"/>
    </location>
</feature>
<organism evidence="2 3">
    <name type="scientific">Olpidium bornovanus</name>
    <dbReference type="NCBI Taxonomy" id="278681"/>
    <lineage>
        <taxon>Eukaryota</taxon>
        <taxon>Fungi</taxon>
        <taxon>Fungi incertae sedis</taxon>
        <taxon>Olpidiomycota</taxon>
        <taxon>Olpidiomycotina</taxon>
        <taxon>Olpidiomycetes</taxon>
        <taxon>Olpidiales</taxon>
        <taxon>Olpidiaceae</taxon>
        <taxon>Olpidium</taxon>
    </lineage>
</organism>
<dbReference type="OrthoDB" id="5570009at2759"/>
<feature type="non-terminal residue" evidence="2">
    <location>
        <position position="1"/>
    </location>
</feature>
<name>A0A8H7ZVT7_9FUNG</name>
<evidence type="ECO:0000313" key="2">
    <source>
        <dbReference type="EMBL" id="KAG5460320.1"/>
    </source>
</evidence>
<evidence type="ECO:0000313" key="3">
    <source>
        <dbReference type="Proteomes" id="UP000673691"/>
    </source>
</evidence>
<dbReference type="AlphaFoldDB" id="A0A8H7ZVT7"/>
<feature type="compositionally biased region" description="Gly residues" evidence="1">
    <location>
        <begin position="146"/>
        <end position="158"/>
    </location>
</feature>
<feature type="region of interest" description="Disordered" evidence="1">
    <location>
        <begin position="1"/>
        <end position="20"/>
    </location>
</feature>
<protein>
    <submittedName>
        <fullName evidence="2">Uncharacterized protein</fullName>
    </submittedName>
</protein>
<feature type="compositionally biased region" description="Acidic residues" evidence="1">
    <location>
        <begin position="10"/>
        <end position="19"/>
    </location>
</feature>
<reference evidence="2 3" key="1">
    <citation type="journal article" name="Sci. Rep.">
        <title>Genome-scale phylogenetic analyses confirm Olpidium as the closest living zoosporic fungus to the non-flagellated, terrestrial fungi.</title>
        <authorList>
            <person name="Chang Y."/>
            <person name="Rochon D."/>
            <person name="Sekimoto S."/>
            <person name="Wang Y."/>
            <person name="Chovatia M."/>
            <person name="Sandor L."/>
            <person name="Salamov A."/>
            <person name="Grigoriev I.V."/>
            <person name="Stajich J.E."/>
            <person name="Spatafora J.W."/>
        </authorList>
    </citation>
    <scope>NUCLEOTIDE SEQUENCE [LARGE SCALE GENOMIC DNA]</scope>
    <source>
        <strain evidence="2">S191</strain>
    </source>
</reference>
<gene>
    <name evidence="2" type="ORF">BJ554DRAFT_7644</name>
</gene>